<dbReference type="Proteomes" id="UP001056778">
    <property type="component" value="Chromosome 2"/>
</dbReference>
<evidence type="ECO:0000313" key="2">
    <source>
        <dbReference type="Proteomes" id="UP001056778"/>
    </source>
</evidence>
<proteinExistence type="predicted"/>
<name>A0ACB9TL13_HOLOL</name>
<gene>
    <name evidence="1" type="ORF">MML48_2g00001171</name>
</gene>
<dbReference type="EMBL" id="CM043016">
    <property type="protein sequence ID" value="KAI4467472.1"/>
    <property type="molecule type" value="Genomic_DNA"/>
</dbReference>
<organism evidence="1 2">
    <name type="scientific">Holotrichia oblita</name>
    <name type="common">Chafer beetle</name>
    <dbReference type="NCBI Taxonomy" id="644536"/>
    <lineage>
        <taxon>Eukaryota</taxon>
        <taxon>Metazoa</taxon>
        <taxon>Ecdysozoa</taxon>
        <taxon>Arthropoda</taxon>
        <taxon>Hexapoda</taxon>
        <taxon>Insecta</taxon>
        <taxon>Pterygota</taxon>
        <taxon>Neoptera</taxon>
        <taxon>Endopterygota</taxon>
        <taxon>Coleoptera</taxon>
        <taxon>Polyphaga</taxon>
        <taxon>Scarabaeiformia</taxon>
        <taxon>Scarabaeidae</taxon>
        <taxon>Melolonthinae</taxon>
        <taxon>Holotrichia</taxon>
    </lineage>
</organism>
<reference evidence="1" key="1">
    <citation type="submission" date="2022-04" db="EMBL/GenBank/DDBJ databases">
        <title>Chromosome-scale genome assembly of Holotrichia oblita Faldermann.</title>
        <authorList>
            <person name="Rongchong L."/>
        </authorList>
    </citation>
    <scope>NUCLEOTIDE SEQUENCE</scope>
    <source>
        <strain evidence="1">81SQS9</strain>
    </source>
</reference>
<protein>
    <submittedName>
        <fullName evidence="1">Carboxylesterase</fullName>
    </submittedName>
</protein>
<evidence type="ECO:0000313" key="1">
    <source>
        <dbReference type="EMBL" id="KAI4467472.1"/>
    </source>
</evidence>
<keyword evidence="2" id="KW-1185">Reference proteome</keyword>
<comment type="caution">
    <text evidence="1">The sequence shown here is derived from an EMBL/GenBank/DDBJ whole genome shotgun (WGS) entry which is preliminary data.</text>
</comment>
<accession>A0ACB9TL13</accession>
<sequence length="658" mass="71496">MYATMLLVLLFTILINYNVESRSNRIRRIVGGIEADVAPYNVPVTYVNYGEKTATVHGLLTNSTYYSFRGLRYGQSPTGARRFQRPKKYILEGNYNATEYPPPCIQPEPGTGNIIGKEDCLFLNIFTPALPEGDKGLPVILWIHGGGFKYGSASQYGPKYLMKKYVVVVTIQYRLGTLGFLSAGSSDFPGNAGLSDIALAIEWTKNYIAFFGGNAKKITVMGQGTGGSCALLVAMSKLAKGIPRAVAAMSGTAISNWAIDKTPTETAKEVAAYQGCPVNNTVSMIKCMQKVDAAAIVKGDDHIESARLKNRGFLSGLSGLLGSSPAIEGVNDGRSLPGLIQRDPLEDMSAGRRPSIPLLTGTTRDETKRAVNDKFKEEIESQLKSIPGYINEVLVEELQTLTGLGLSNANYTNPFWSVLDPLNFRPYLQSASNSIVDSFSKVSEATTDALFNLPAFMTANLWSKNNTPTFMYRFNHSGMAPKGNRFLNGLPLVSSNITTDEDDTICHGDELAYLFEPLNLDGTPLKDSQISNQQDEVVRDIFTQTITDFAKDGQIYLHGRAVPAFTGDSNNFVEISSNPEISNKFRYCEMALWAGLGERLKDASCQAQNTLLGALGAPVAPLMNIPVQLGTGKMTNAQSIPFGTLEKIAAETLQEATM</sequence>